<keyword evidence="2" id="KW-0812">Transmembrane</keyword>
<evidence type="ECO:0000256" key="1">
    <source>
        <dbReference type="SAM" id="Coils"/>
    </source>
</evidence>
<feature type="coiled-coil region" evidence="1">
    <location>
        <begin position="510"/>
        <end position="540"/>
    </location>
</feature>
<feature type="coiled-coil region" evidence="1">
    <location>
        <begin position="693"/>
        <end position="755"/>
    </location>
</feature>
<feature type="coiled-coil region" evidence="1">
    <location>
        <begin position="429"/>
        <end position="463"/>
    </location>
</feature>
<evidence type="ECO:0000256" key="2">
    <source>
        <dbReference type="SAM" id="Phobius"/>
    </source>
</evidence>
<keyword evidence="4" id="KW-1185">Reference proteome</keyword>
<feature type="coiled-coil region" evidence="1">
    <location>
        <begin position="1776"/>
        <end position="1810"/>
    </location>
</feature>
<feature type="transmembrane region" description="Helical" evidence="2">
    <location>
        <begin position="2244"/>
        <end position="2264"/>
    </location>
</feature>
<feature type="coiled-coil region" evidence="1">
    <location>
        <begin position="1501"/>
        <end position="1567"/>
    </location>
</feature>
<keyword evidence="2" id="KW-0472">Membrane</keyword>
<organism evidence="3 4">
    <name type="scientific">Sphagnum jensenii</name>
    <dbReference type="NCBI Taxonomy" id="128206"/>
    <lineage>
        <taxon>Eukaryota</taxon>
        <taxon>Viridiplantae</taxon>
        <taxon>Streptophyta</taxon>
        <taxon>Embryophyta</taxon>
        <taxon>Bryophyta</taxon>
        <taxon>Sphagnophytina</taxon>
        <taxon>Sphagnopsida</taxon>
        <taxon>Sphagnales</taxon>
        <taxon>Sphagnaceae</taxon>
        <taxon>Sphagnum</taxon>
    </lineage>
</organism>
<proteinExistence type="predicted"/>
<keyword evidence="1" id="KW-0175">Coiled coil</keyword>
<feature type="coiled-coil region" evidence="1">
    <location>
        <begin position="134"/>
        <end position="189"/>
    </location>
</feature>
<evidence type="ECO:0000313" key="4">
    <source>
        <dbReference type="Proteomes" id="UP001497444"/>
    </source>
</evidence>
<feature type="coiled-coil region" evidence="1">
    <location>
        <begin position="1907"/>
        <end position="1973"/>
    </location>
</feature>
<dbReference type="EMBL" id="OZ020102">
    <property type="protein sequence ID" value="CAK9276279.1"/>
    <property type="molecule type" value="Genomic_DNA"/>
</dbReference>
<protein>
    <submittedName>
        <fullName evidence="3">Uncharacterized protein</fullName>
    </submittedName>
</protein>
<feature type="coiled-coil region" evidence="1">
    <location>
        <begin position="598"/>
        <end position="660"/>
    </location>
</feature>
<evidence type="ECO:0000313" key="3">
    <source>
        <dbReference type="EMBL" id="CAK9276279.1"/>
    </source>
</evidence>
<feature type="coiled-coil region" evidence="1">
    <location>
        <begin position="983"/>
        <end position="1038"/>
    </location>
</feature>
<dbReference type="Proteomes" id="UP001497444">
    <property type="component" value="Chromosome 7"/>
</dbReference>
<gene>
    <name evidence="3" type="ORF">CSSPJE1EN1_LOCUS21757</name>
</gene>
<name>A0ABP0XB10_9BRYO</name>
<accession>A0ABP0XB10</accession>
<keyword evidence="2" id="KW-1133">Transmembrane helix</keyword>
<feature type="coiled-coil region" evidence="1">
    <location>
        <begin position="1067"/>
        <end position="1109"/>
    </location>
</feature>
<feature type="coiled-coil region" evidence="1">
    <location>
        <begin position="355"/>
        <end position="389"/>
    </location>
</feature>
<feature type="coiled-coil region" evidence="1">
    <location>
        <begin position="781"/>
        <end position="940"/>
    </location>
</feature>
<sequence>MMMAKHNGDTALSEVQEMILQPLDVNNGDVDGESALMTREEFLVQQSTEIVDEEPCLSQQVQQVEAISERRQGDIISEFVGEVGKPKAQTAEAAGGRKMEEGEKLHCVTVNQIVALESENLQLTNELNAFHLQLETAAQERIEFFTEIENLKAQTRMIGDEREHLLSVVEASESRADQLATEIVRCKKQFEVDRNEERSRLAKQLKIHVQSLALEKHASIYMMEDMLHKLDSQRLEEEEEDNNKEYVLNSDESRPSMVDLLWNAQLIAAEEAEDRHEIECLEQTSELQALQGQLQVASSGDDTFLAFECRKLQEKGAGEITSSLPLMEDSDECLQQLNSEKKLLVTQLDDSYQSQQEVLRENRQLAIEINKQQEQRERQEERILQHEKEVVTLHVQIQTSAEKEIHLVSKLAECTKERADEKLVSVSKGKELQLQVQRLREENAELVVKASQLNQMLEEANSEKIGFVCGLEEMVQNRQLRENEVAEEFETWREHIQSLETEKMKGLSLIEDLNSQLQSLGKENAELAALSSESQQALRELWEENARLVAEVSNLAWEKQRQEGEKLDLMAGIQTVWEQLKAAHEREAFLSSELSEHLKNQVKEKAMFATEVQQLQQQLKKVSDENALSVSHSHETSQALQDLHLEKEHLVTEIASLVQEKHRREEAIAEELITWKEQVQGLIAENLNSTSVIEDLNQQLQKSGAEIKQLTIRVLEFSGSVNELHTENHQLASEVDKLEEIKERQEGERLELAAKLQAAWVEIQALGEHNSLLTSDLKALREETDKEKLKASAEVQELGQQSQGLTEQNELLHSTVKDLTQRLEELCREKELQEENMALTVKIAELEQDRARANAEGVELHAVSSKLKLRVQSLEHDKAKLLSEIEELNRWLQRPAAEKKHLANKLDEVSCAMQGLQLENSQLISQISKLEKEVHQRQEENQILSYRVLSLEEEINHVISELTATNLEQKQMKEGKQLVDTLLEDSRLLVQELRQQNDSLNSDILMLMEEKGNMMSDLRVLQQQMQEVTRNSEEKSKVFTEIGFERDQYRDLVRMVELQKLWLGMEIEELKEALHQVNQEKRELVMNLCQELSKLLRTVAEEKDKVAREQCLSHEKTEMVTLLCQELDGLLWRLGEQKHRVVDQLSNLQQQTLHSSDGKTVHANKLEFEPEVFRQQNFLLEFQRENSEREVEASKPKVQAVVEERLARDDEIGRLTDTLQDSYNMLKLSINERPVESMEERAELGAGEDSQIAEQLFSHEGQSQKVDAESQVLWADYMTLKQQNWKLTQKLVRVAKNLEAADVKAAQNSSLAIELNDIPDRFIERLLQGESDEASTVFAKTDLLGESLQKSIHTTFPDLQFKWDLSTDFLSQLGHASNAKERLSVTFSRGQSYGQQQDGLDQLLSGKTKELEHVILTHSEVCHSSPTKWLIPKFFRQHAFLLFKNGTITNHVGMFLQALKTKDLTLNEAELKISSLGAAIAGHVSSLELELTTTQSSSASVEQALHDNEAAIKELRASKRQLEQDRDNFAFQLETLSGKYLIVEEFAAQEGLEKAKLQSEISKLQETALEQLGALQAADAMHGKLQSYIDCMVVRVVNSVLEVLQGQGIAMEPTNITDVEAAVTMLVEKHKTSILEVRKLAQQVETMEEMLASRDLEISGLSKTLEEAVLTMTQQDDEIEGLVQQSHRLKTELAGTVKMLQEAHERILAMENRTASSELELEDLKCDVHLVPNELVVLHQGSESLNLELSKEKAENVLVVEYSQSTSEGDRLRGECLKLSTDLAESRRDKEALETKLHQVEHKLLSVRDKLGLAVKKGKGLEKQRDVLRRSLEEKAIVMDLKVAKYKQAFESMDAEVCNMRRREEQLLEERHLFIRTLEGALAQSSWPDNVKAMEPTDIIDWLAMEYAHAKETISTWMRRCKEVENQATLDHMRYEKELGLHLQVIREAEVQTNVLSEKVEEMEQVLQKLQVSTNSMDSSRTKQFSKFTSTVKRLSELQQQTEVQAPEVKGHHCDIETQDTQIPRPAEILMADRQREDYSWAIMNPNTEIVQLTEELDTMSRKVNTEITGLREDMLAVQKSPDVKNSELNGIQSKLAAMVCNQDISKGTFAEDDFDEVELQTAELHAEKLQAEVRSVVHPSGADTFCIEASDIEESEKPRGMWVATVSSAAPHVRSSRKPLLGDIAIGVLSGEPSNLILDLDDKGHGIKTSGNSRVVPNAVHSVVDRLDTLWVGGGRMLMQQPIVRLGLGVYCILLHLWILMLLSRAYF</sequence>
<reference evidence="3" key="1">
    <citation type="submission" date="2024-02" db="EMBL/GenBank/DDBJ databases">
        <authorList>
            <consortium name="ELIXIR-Norway"/>
            <consortium name="Elixir Norway"/>
        </authorList>
    </citation>
    <scope>NUCLEOTIDE SEQUENCE</scope>
</reference>